<keyword evidence="7" id="KW-0560">Oxidoreductase</keyword>
<evidence type="ECO:0008006" key="13">
    <source>
        <dbReference type="Google" id="ProtNLM"/>
    </source>
</evidence>
<keyword evidence="9" id="KW-0503">Monooxygenase</keyword>
<dbReference type="Gene3D" id="1.10.630.10">
    <property type="entry name" value="Cytochrome P450"/>
    <property type="match status" value="1"/>
</dbReference>
<keyword evidence="10" id="KW-0472">Membrane</keyword>
<evidence type="ECO:0000256" key="8">
    <source>
        <dbReference type="ARBA" id="ARBA00023004"/>
    </source>
</evidence>
<reference evidence="11" key="2">
    <citation type="submission" date="2022-03" db="EMBL/GenBank/DDBJ databases">
        <title>Draft title - Genomic analysis of global carrot germplasm unveils the trajectory of domestication and the origin of high carotenoid orange carrot.</title>
        <authorList>
            <person name="Iorizzo M."/>
            <person name="Ellison S."/>
            <person name="Senalik D."/>
            <person name="Macko-Podgorni A."/>
            <person name="Grzebelus D."/>
            <person name="Bostan H."/>
            <person name="Rolling W."/>
            <person name="Curaba J."/>
            <person name="Simon P."/>
        </authorList>
    </citation>
    <scope>NUCLEOTIDE SEQUENCE</scope>
    <source>
        <tissue evidence="11">Leaf</tissue>
    </source>
</reference>
<organism evidence="11 12">
    <name type="scientific">Daucus carota subsp. sativus</name>
    <name type="common">Carrot</name>
    <dbReference type="NCBI Taxonomy" id="79200"/>
    <lineage>
        <taxon>Eukaryota</taxon>
        <taxon>Viridiplantae</taxon>
        <taxon>Streptophyta</taxon>
        <taxon>Embryophyta</taxon>
        <taxon>Tracheophyta</taxon>
        <taxon>Spermatophyta</taxon>
        <taxon>Magnoliopsida</taxon>
        <taxon>eudicotyledons</taxon>
        <taxon>Gunneridae</taxon>
        <taxon>Pentapetalae</taxon>
        <taxon>asterids</taxon>
        <taxon>campanulids</taxon>
        <taxon>Apiales</taxon>
        <taxon>Apiaceae</taxon>
        <taxon>Apioideae</taxon>
        <taxon>Scandiceae</taxon>
        <taxon>Daucinae</taxon>
        <taxon>Daucus</taxon>
        <taxon>Daucus sect. Daucus</taxon>
    </lineage>
</organism>
<evidence type="ECO:0000256" key="1">
    <source>
        <dbReference type="ARBA" id="ARBA00004370"/>
    </source>
</evidence>
<dbReference type="AlphaFoldDB" id="A0AAF1AQJ4"/>
<dbReference type="InterPro" id="IPR050665">
    <property type="entry name" value="Cytochrome_P450_Monooxygen"/>
</dbReference>
<comment type="subcellular location">
    <subcellularLocation>
        <location evidence="1">Membrane</location>
    </subcellularLocation>
</comment>
<keyword evidence="4" id="KW-0812">Transmembrane</keyword>
<comment type="similarity">
    <text evidence="2">Belongs to the cytochrome P450 family.</text>
</comment>
<evidence type="ECO:0000313" key="11">
    <source>
        <dbReference type="EMBL" id="WOG91799.1"/>
    </source>
</evidence>
<dbReference type="GO" id="GO:0005506">
    <property type="term" value="F:iron ion binding"/>
    <property type="evidence" value="ECO:0007669"/>
    <property type="project" value="InterPro"/>
</dbReference>
<evidence type="ECO:0000256" key="5">
    <source>
        <dbReference type="ARBA" id="ARBA00022723"/>
    </source>
</evidence>
<gene>
    <name evidence="11" type="ORF">DCAR_0311051</name>
</gene>
<evidence type="ECO:0000256" key="9">
    <source>
        <dbReference type="ARBA" id="ARBA00023033"/>
    </source>
</evidence>
<evidence type="ECO:0000256" key="7">
    <source>
        <dbReference type="ARBA" id="ARBA00023002"/>
    </source>
</evidence>
<evidence type="ECO:0000256" key="10">
    <source>
        <dbReference type="ARBA" id="ARBA00023136"/>
    </source>
</evidence>
<evidence type="ECO:0000256" key="3">
    <source>
        <dbReference type="ARBA" id="ARBA00022617"/>
    </source>
</evidence>
<evidence type="ECO:0000256" key="4">
    <source>
        <dbReference type="ARBA" id="ARBA00022692"/>
    </source>
</evidence>
<dbReference type="InterPro" id="IPR036396">
    <property type="entry name" value="Cyt_P450_sf"/>
</dbReference>
<name>A0AAF1AQJ4_DAUCS</name>
<dbReference type="GO" id="GO:0004497">
    <property type="term" value="F:monooxygenase activity"/>
    <property type="evidence" value="ECO:0007669"/>
    <property type="project" value="UniProtKB-KW"/>
</dbReference>
<sequence length="130" mass="15087">MATRSNPVLISHDVPSRTTPFLCDLLFIHGLPTIDGSEWTTHRRLLNPAFHAEKLKGMLPAFDLCCYEMTTKWMEMIGEERNSSTSFHVLHLVVAIKRDKRYLNYKWNKQTTPLRLCNQFTCLDSGKVLF</sequence>
<reference evidence="11" key="1">
    <citation type="journal article" date="2016" name="Nat. Genet.">
        <title>A high-quality carrot genome assembly provides new insights into carotenoid accumulation and asterid genome evolution.</title>
        <authorList>
            <person name="Iorizzo M."/>
            <person name="Ellison S."/>
            <person name="Senalik D."/>
            <person name="Zeng P."/>
            <person name="Satapoomin P."/>
            <person name="Huang J."/>
            <person name="Bowman M."/>
            <person name="Iovene M."/>
            <person name="Sanseverino W."/>
            <person name="Cavagnaro P."/>
            <person name="Yildiz M."/>
            <person name="Macko-Podgorni A."/>
            <person name="Moranska E."/>
            <person name="Grzebelus E."/>
            <person name="Grzebelus D."/>
            <person name="Ashrafi H."/>
            <person name="Zheng Z."/>
            <person name="Cheng S."/>
            <person name="Spooner D."/>
            <person name="Van Deynze A."/>
            <person name="Simon P."/>
        </authorList>
    </citation>
    <scope>NUCLEOTIDE SEQUENCE</scope>
    <source>
        <tissue evidence="11">Leaf</tissue>
    </source>
</reference>
<dbReference type="GO" id="GO:0020037">
    <property type="term" value="F:heme binding"/>
    <property type="evidence" value="ECO:0007669"/>
    <property type="project" value="InterPro"/>
</dbReference>
<dbReference type="GO" id="GO:0016020">
    <property type="term" value="C:membrane"/>
    <property type="evidence" value="ECO:0007669"/>
    <property type="project" value="UniProtKB-SubCell"/>
</dbReference>
<keyword evidence="6" id="KW-1133">Transmembrane helix</keyword>
<dbReference type="Proteomes" id="UP000077755">
    <property type="component" value="Chromosome 3"/>
</dbReference>
<keyword evidence="3" id="KW-0349">Heme</keyword>
<accession>A0AAF1AQJ4</accession>
<evidence type="ECO:0000256" key="6">
    <source>
        <dbReference type="ARBA" id="ARBA00022989"/>
    </source>
</evidence>
<dbReference type="PANTHER" id="PTHR24282:SF220">
    <property type="entry name" value="CYTOCHROME P450 CYP72A219-LIKE"/>
    <property type="match status" value="1"/>
</dbReference>
<keyword evidence="5" id="KW-0479">Metal-binding</keyword>
<evidence type="ECO:0000256" key="2">
    <source>
        <dbReference type="ARBA" id="ARBA00010617"/>
    </source>
</evidence>
<keyword evidence="12" id="KW-1185">Reference proteome</keyword>
<dbReference type="GO" id="GO:0016705">
    <property type="term" value="F:oxidoreductase activity, acting on paired donors, with incorporation or reduction of molecular oxygen"/>
    <property type="evidence" value="ECO:0007669"/>
    <property type="project" value="InterPro"/>
</dbReference>
<dbReference type="SUPFAM" id="SSF48264">
    <property type="entry name" value="Cytochrome P450"/>
    <property type="match status" value="1"/>
</dbReference>
<dbReference type="PANTHER" id="PTHR24282">
    <property type="entry name" value="CYTOCHROME P450 FAMILY MEMBER"/>
    <property type="match status" value="1"/>
</dbReference>
<dbReference type="EMBL" id="CP093345">
    <property type="protein sequence ID" value="WOG91799.1"/>
    <property type="molecule type" value="Genomic_DNA"/>
</dbReference>
<proteinExistence type="inferred from homology"/>
<keyword evidence="8" id="KW-0408">Iron</keyword>
<evidence type="ECO:0000313" key="12">
    <source>
        <dbReference type="Proteomes" id="UP000077755"/>
    </source>
</evidence>
<protein>
    <recommendedName>
        <fullName evidence="13">Cytochrome P450</fullName>
    </recommendedName>
</protein>